<reference evidence="14 15" key="1">
    <citation type="journal article" date="2009" name="Appl. Environ. Microbiol.">
        <title>Three genomes from the phylum Acidobacteria provide insight into the lifestyles of these microorganisms in soils.</title>
        <authorList>
            <person name="Ward N.L."/>
            <person name="Challacombe J.F."/>
            <person name="Janssen P.H."/>
            <person name="Henrissat B."/>
            <person name="Coutinho P.M."/>
            <person name="Wu M."/>
            <person name="Xie G."/>
            <person name="Haft D.H."/>
            <person name="Sait M."/>
            <person name="Badger J."/>
            <person name="Barabote R.D."/>
            <person name="Bradley B."/>
            <person name="Brettin T.S."/>
            <person name="Brinkac L.M."/>
            <person name="Bruce D."/>
            <person name="Creasy T."/>
            <person name="Daugherty S.C."/>
            <person name="Davidsen T.M."/>
            <person name="DeBoy R.T."/>
            <person name="Detter J.C."/>
            <person name="Dodson R.J."/>
            <person name="Durkin A.S."/>
            <person name="Ganapathy A."/>
            <person name="Gwinn-Giglio M."/>
            <person name="Han C.S."/>
            <person name="Khouri H."/>
            <person name="Kiss H."/>
            <person name="Kothari S.P."/>
            <person name="Madupu R."/>
            <person name="Nelson K.E."/>
            <person name="Nelson W.C."/>
            <person name="Paulsen I."/>
            <person name="Penn K."/>
            <person name="Ren Q."/>
            <person name="Rosovitz M.J."/>
            <person name="Selengut J.D."/>
            <person name="Shrivastava S."/>
            <person name="Sullivan S.A."/>
            <person name="Tapia R."/>
            <person name="Thompson L.S."/>
            <person name="Watkins K.L."/>
            <person name="Yang Q."/>
            <person name="Yu C."/>
            <person name="Zafar N."/>
            <person name="Zhou L."/>
            <person name="Kuske C.R."/>
        </authorList>
    </citation>
    <scope>NUCLEOTIDE SEQUENCE [LARGE SCALE GENOMIC DNA]</scope>
    <source>
        <strain evidence="14 15">Ellin345</strain>
    </source>
</reference>
<dbReference type="Proteomes" id="UP000002432">
    <property type="component" value="Chromosome"/>
</dbReference>
<dbReference type="GO" id="GO:0005886">
    <property type="term" value="C:plasma membrane"/>
    <property type="evidence" value="ECO:0007669"/>
    <property type="project" value="TreeGrafter"/>
</dbReference>
<proteinExistence type="predicted"/>
<dbReference type="HOGENOM" id="CLU_022738_2_0_0"/>
<name>Q1IM86_KORVE</name>
<dbReference type="OrthoDB" id="9799090at2"/>
<dbReference type="PANTHER" id="PTHR11767">
    <property type="entry name" value="INWARD RECTIFIER POTASSIUM CHANNEL"/>
    <property type="match status" value="1"/>
</dbReference>
<dbReference type="eggNOG" id="COG0395">
    <property type="taxonomic scope" value="Bacteria"/>
</dbReference>
<keyword evidence="8" id="KW-0406">Ion transport</keyword>
<dbReference type="AlphaFoldDB" id="Q1IM86"/>
<dbReference type="InterPro" id="IPR014756">
    <property type="entry name" value="Ig_E-set"/>
</dbReference>
<dbReference type="GO" id="GO:0005242">
    <property type="term" value="F:inward rectifier potassium channel activity"/>
    <property type="evidence" value="ECO:0007669"/>
    <property type="project" value="InterPro"/>
</dbReference>
<keyword evidence="5" id="KW-0851">Voltage-gated channel</keyword>
<evidence type="ECO:0000313" key="14">
    <source>
        <dbReference type="EMBL" id="ABF42014.1"/>
    </source>
</evidence>
<sequence length="311" mass="35292">MARVFDPQKESQDLGFGTVLSKQQQLRLLNRDGSFNVKRFPPTLWEKLGSYHSLVTMSWPRFFLLIGIAYFAINVPFALAYYFAGPAALSGDQSLHGFLRCFFFSIDTFATIGYGNITPATLLTNFLVTIEAIFGLLSVGLVAGLVYARFARPTAKIAYSKNAVIAPYRGLTGFMFRLVNARQNELIEVNAKVILSRFEDRDGRRQRVFHNLELERAIVIFFPLSWTVVHPIDEQSPLWGWTDAKLREAESEFLILLTATDEVFATIVHSRTSYSASEVIWDARFSNMFVEEKGELSFDPEKLDAVEKLRS</sequence>
<dbReference type="Gene3D" id="1.10.287.70">
    <property type="match status" value="1"/>
</dbReference>
<dbReference type="GO" id="GO:0034702">
    <property type="term" value="C:monoatomic ion channel complex"/>
    <property type="evidence" value="ECO:0007669"/>
    <property type="project" value="UniProtKB-KW"/>
</dbReference>
<dbReference type="EnsemblBacteria" id="ABF42014">
    <property type="protein sequence ID" value="ABF42014"/>
    <property type="gene ID" value="Acid345_3013"/>
</dbReference>
<dbReference type="InterPro" id="IPR041647">
    <property type="entry name" value="IRK_C"/>
</dbReference>
<evidence type="ECO:0000256" key="3">
    <source>
        <dbReference type="ARBA" id="ARBA00022538"/>
    </source>
</evidence>
<dbReference type="SUPFAM" id="SSF81324">
    <property type="entry name" value="Voltage-gated potassium channels"/>
    <property type="match status" value="1"/>
</dbReference>
<dbReference type="Gene3D" id="2.60.40.1400">
    <property type="entry name" value="G protein-activated inward rectifier potassium channel 1"/>
    <property type="match status" value="1"/>
</dbReference>
<dbReference type="KEGG" id="aba:Acid345_3013"/>
<evidence type="ECO:0000256" key="2">
    <source>
        <dbReference type="ARBA" id="ARBA00022448"/>
    </source>
</evidence>
<keyword evidence="6" id="KW-0630">Potassium</keyword>
<evidence type="ECO:0000256" key="5">
    <source>
        <dbReference type="ARBA" id="ARBA00022882"/>
    </source>
</evidence>
<keyword evidence="2" id="KW-0813">Transport</keyword>
<dbReference type="Pfam" id="PF07885">
    <property type="entry name" value="Ion_trans_2"/>
    <property type="match status" value="1"/>
</dbReference>
<keyword evidence="4 11" id="KW-0812">Transmembrane</keyword>
<comment type="subcellular location">
    <subcellularLocation>
        <location evidence="1">Membrane</location>
        <topology evidence="1">Multi-pass membrane protein</topology>
    </subcellularLocation>
</comment>
<dbReference type="InterPro" id="IPR013099">
    <property type="entry name" value="K_chnl_dom"/>
</dbReference>
<evidence type="ECO:0000259" key="12">
    <source>
        <dbReference type="Pfam" id="PF07885"/>
    </source>
</evidence>
<feature type="domain" description="Potassium channel" evidence="12">
    <location>
        <begin position="81"/>
        <end position="146"/>
    </location>
</feature>
<keyword evidence="3" id="KW-0633">Potassium transport</keyword>
<keyword evidence="15" id="KW-1185">Reference proteome</keyword>
<feature type="domain" description="Inward rectifier potassium channel C-terminal" evidence="13">
    <location>
        <begin position="157"/>
        <end position="308"/>
    </location>
</feature>
<evidence type="ECO:0000256" key="6">
    <source>
        <dbReference type="ARBA" id="ARBA00022958"/>
    </source>
</evidence>
<evidence type="ECO:0000256" key="4">
    <source>
        <dbReference type="ARBA" id="ARBA00022692"/>
    </source>
</evidence>
<dbReference type="RefSeq" id="WP_011523815.1">
    <property type="nucleotide sequence ID" value="NC_008009.1"/>
</dbReference>
<dbReference type="GO" id="GO:0034765">
    <property type="term" value="P:regulation of monoatomic ion transmembrane transport"/>
    <property type="evidence" value="ECO:0007669"/>
    <property type="project" value="TreeGrafter"/>
</dbReference>
<dbReference type="PRINTS" id="PR01320">
    <property type="entry name" value="KIRCHANNEL"/>
</dbReference>
<dbReference type="SUPFAM" id="SSF81296">
    <property type="entry name" value="E set domains"/>
    <property type="match status" value="1"/>
</dbReference>
<dbReference type="EMBL" id="CP000360">
    <property type="protein sequence ID" value="ABF42014.1"/>
    <property type="molecule type" value="Genomic_DNA"/>
</dbReference>
<evidence type="ECO:0000259" key="13">
    <source>
        <dbReference type="Pfam" id="PF17655"/>
    </source>
</evidence>
<evidence type="ECO:0000256" key="9">
    <source>
        <dbReference type="ARBA" id="ARBA00023136"/>
    </source>
</evidence>
<evidence type="ECO:0000256" key="8">
    <source>
        <dbReference type="ARBA" id="ARBA00023065"/>
    </source>
</evidence>
<protein>
    <submittedName>
        <fullName evidence="14">K+ channel, inward rectifier</fullName>
    </submittedName>
</protein>
<dbReference type="GO" id="GO:1990573">
    <property type="term" value="P:potassium ion import across plasma membrane"/>
    <property type="evidence" value="ECO:0007669"/>
    <property type="project" value="TreeGrafter"/>
</dbReference>
<keyword evidence="7 11" id="KW-1133">Transmembrane helix</keyword>
<accession>Q1IM86</accession>
<feature type="transmembrane region" description="Helical" evidence="11">
    <location>
        <begin position="123"/>
        <end position="148"/>
    </location>
</feature>
<evidence type="ECO:0000256" key="10">
    <source>
        <dbReference type="ARBA" id="ARBA00023303"/>
    </source>
</evidence>
<evidence type="ECO:0000313" key="15">
    <source>
        <dbReference type="Proteomes" id="UP000002432"/>
    </source>
</evidence>
<evidence type="ECO:0000256" key="7">
    <source>
        <dbReference type="ARBA" id="ARBA00022989"/>
    </source>
</evidence>
<gene>
    <name evidence="14" type="ordered locus">Acid345_3013</name>
</gene>
<keyword evidence="10 14" id="KW-0407">Ion channel</keyword>
<dbReference type="InterPro" id="IPR016449">
    <property type="entry name" value="K_chnl_inward-rec_Kir"/>
</dbReference>
<evidence type="ECO:0000256" key="1">
    <source>
        <dbReference type="ARBA" id="ARBA00004141"/>
    </source>
</evidence>
<dbReference type="STRING" id="204669.Acid345_3013"/>
<feature type="transmembrane region" description="Helical" evidence="11">
    <location>
        <begin position="62"/>
        <end position="85"/>
    </location>
</feature>
<organism evidence="14 15">
    <name type="scientific">Koribacter versatilis (strain Ellin345)</name>
    <dbReference type="NCBI Taxonomy" id="204669"/>
    <lineage>
        <taxon>Bacteria</taxon>
        <taxon>Pseudomonadati</taxon>
        <taxon>Acidobacteriota</taxon>
        <taxon>Terriglobia</taxon>
        <taxon>Terriglobales</taxon>
        <taxon>Candidatus Korobacteraceae</taxon>
        <taxon>Candidatus Korobacter</taxon>
    </lineage>
</organism>
<dbReference type="InterPro" id="IPR013518">
    <property type="entry name" value="K_chnl_inward-rec_Kir_cyto"/>
</dbReference>
<keyword evidence="9 11" id="KW-0472">Membrane</keyword>
<dbReference type="PANTHER" id="PTHR11767:SF102">
    <property type="entry name" value="INWARDLY RECTIFYING POTASSIUM CHANNEL 1, ISOFORM F"/>
    <property type="match status" value="1"/>
</dbReference>
<evidence type="ECO:0000256" key="11">
    <source>
        <dbReference type="SAM" id="Phobius"/>
    </source>
</evidence>
<dbReference type="Pfam" id="PF17655">
    <property type="entry name" value="IRK_C"/>
    <property type="match status" value="1"/>
</dbReference>